<keyword evidence="10" id="KW-1185">Reference proteome</keyword>
<organism evidence="9 10">
    <name type="scientific">Pseudomonas quercus</name>
    <dbReference type="NCBI Taxonomy" id="2722792"/>
    <lineage>
        <taxon>Bacteria</taxon>
        <taxon>Pseudomonadati</taxon>
        <taxon>Pseudomonadota</taxon>
        <taxon>Gammaproteobacteria</taxon>
        <taxon>Pseudomonadales</taxon>
        <taxon>Pseudomonadaceae</taxon>
        <taxon>Pseudomonas</taxon>
    </lineage>
</organism>
<dbReference type="GO" id="GO:0003887">
    <property type="term" value="F:DNA-directed DNA polymerase activity"/>
    <property type="evidence" value="ECO:0007669"/>
    <property type="project" value="UniProtKB-EC"/>
</dbReference>
<evidence type="ECO:0000256" key="5">
    <source>
        <dbReference type="ARBA" id="ARBA00023204"/>
    </source>
</evidence>
<dbReference type="EMBL" id="JAAVJI010000030">
    <property type="protein sequence ID" value="NJP03627.1"/>
    <property type="molecule type" value="Genomic_DNA"/>
</dbReference>
<dbReference type="InterPro" id="IPR006197">
    <property type="entry name" value="Peptidase_S24_LexA"/>
</dbReference>
<comment type="caution">
    <text evidence="9">The sequence shown here is derived from an EMBL/GenBank/DDBJ whole genome shotgun (WGS) entry which is preliminary data.</text>
</comment>
<dbReference type="InterPro" id="IPR015927">
    <property type="entry name" value="Peptidase_S24_S26A/B/C"/>
</dbReference>
<evidence type="ECO:0000313" key="10">
    <source>
        <dbReference type="Proteomes" id="UP000746535"/>
    </source>
</evidence>
<keyword evidence="9" id="KW-0808">Transferase</keyword>
<dbReference type="Gene3D" id="2.10.109.10">
    <property type="entry name" value="Umud Fragment, subunit A"/>
    <property type="match status" value="1"/>
</dbReference>
<dbReference type="PANTHER" id="PTHR33516:SF2">
    <property type="entry name" value="LEXA REPRESSOR-RELATED"/>
    <property type="match status" value="1"/>
</dbReference>
<keyword evidence="3 7" id="KW-0378">Hydrolase</keyword>
<keyword evidence="9" id="KW-0548">Nucleotidyltransferase</keyword>
<dbReference type="Proteomes" id="UP000746535">
    <property type="component" value="Unassembled WGS sequence"/>
</dbReference>
<dbReference type="SUPFAM" id="SSF51306">
    <property type="entry name" value="LexA/Signal peptidase"/>
    <property type="match status" value="1"/>
</dbReference>
<comment type="similarity">
    <text evidence="1 7">Belongs to the peptidase S24 family.</text>
</comment>
<dbReference type="EC" id="2.7.7.7" evidence="9"/>
<dbReference type="CDD" id="cd06529">
    <property type="entry name" value="S24_LexA-like"/>
    <property type="match status" value="1"/>
</dbReference>
<evidence type="ECO:0000259" key="8">
    <source>
        <dbReference type="Pfam" id="PF00717"/>
    </source>
</evidence>
<dbReference type="Pfam" id="PF00717">
    <property type="entry name" value="Peptidase_S24"/>
    <property type="match status" value="1"/>
</dbReference>
<name>A0ABX0YJV0_9PSED</name>
<protein>
    <submittedName>
        <fullName evidence="9">Translesion error-prone DNA polymerase V autoproteolytic subunit</fullName>
        <ecNumber evidence="9">2.7.7.7</ecNumber>
    </submittedName>
</protein>
<keyword evidence="2" id="KW-0227">DNA damage</keyword>
<evidence type="ECO:0000256" key="6">
    <source>
        <dbReference type="ARBA" id="ARBA00023236"/>
    </source>
</evidence>
<gene>
    <name evidence="9" type="primary">umuD</name>
    <name evidence="9" type="ORF">HBH25_22670</name>
</gene>
<keyword evidence="5" id="KW-0234">DNA repair</keyword>
<feature type="domain" description="Peptidase S24/S26A/S26B/S26C" evidence="8">
    <location>
        <begin position="18"/>
        <end position="133"/>
    </location>
</feature>
<dbReference type="PRINTS" id="PR00726">
    <property type="entry name" value="LEXASERPTASE"/>
</dbReference>
<dbReference type="InterPro" id="IPR036286">
    <property type="entry name" value="LexA/Signal_pep-like_sf"/>
</dbReference>
<evidence type="ECO:0000256" key="3">
    <source>
        <dbReference type="ARBA" id="ARBA00022801"/>
    </source>
</evidence>
<keyword evidence="6" id="KW-0742">SOS response</keyword>
<reference evidence="9 10" key="1">
    <citation type="submission" date="2020-03" db="EMBL/GenBank/DDBJ databases">
        <authorList>
            <person name="Wang L."/>
            <person name="He N."/>
            <person name="Li Y."/>
            <person name="Fang Y."/>
            <person name="Zhang F."/>
        </authorList>
    </citation>
    <scope>NUCLEOTIDE SEQUENCE [LARGE SCALE GENOMIC DNA]</scope>
    <source>
        <strain evidence="10">hsmgli-8</strain>
    </source>
</reference>
<evidence type="ECO:0000256" key="1">
    <source>
        <dbReference type="ARBA" id="ARBA00007484"/>
    </source>
</evidence>
<proteinExistence type="inferred from homology"/>
<dbReference type="InterPro" id="IPR050077">
    <property type="entry name" value="LexA_repressor"/>
</dbReference>
<dbReference type="NCBIfam" id="NF007621">
    <property type="entry name" value="PRK10276.1"/>
    <property type="match status" value="1"/>
</dbReference>
<sequence>MALSILGPLGPSTLTLPLFACCVPAGFPSPAADHLEKHISLDELFDIRAPHIYLVKIDGDSMIGAGLFTGDLVIVDRSREARHGDIVIAALNGEPVCKRLHHKGREVILQSENPAYPQRFILEGDEMSIWGVVRYSVRDHAYA</sequence>
<dbReference type="InterPro" id="IPR039418">
    <property type="entry name" value="LexA-like"/>
</dbReference>
<keyword evidence="4 7" id="KW-0068">Autocatalytic cleavage</keyword>
<dbReference type="PANTHER" id="PTHR33516">
    <property type="entry name" value="LEXA REPRESSOR"/>
    <property type="match status" value="1"/>
</dbReference>
<accession>A0ABX0YJV0</accession>
<evidence type="ECO:0000256" key="4">
    <source>
        <dbReference type="ARBA" id="ARBA00022813"/>
    </source>
</evidence>
<evidence type="ECO:0000313" key="9">
    <source>
        <dbReference type="EMBL" id="NJP03627.1"/>
    </source>
</evidence>
<dbReference type="RefSeq" id="WP_168086196.1">
    <property type="nucleotide sequence ID" value="NZ_JAAVJI010000030.1"/>
</dbReference>
<evidence type="ECO:0000256" key="7">
    <source>
        <dbReference type="RuleBase" id="RU003991"/>
    </source>
</evidence>
<evidence type="ECO:0000256" key="2">
    <source>
        <dbReference type="ARBA" id="ARBA00022763"/>
    </source>
</evidence>